<keyword evidence="1" id="KW-0812">Transmembrane</keyword>
<dbReference type="GeneID" id="28870363"/>
<keyword evidence="1" id="KW-0472">Membrane</keyword>
<comment type="caution">
    <text evidence="2">The sequence shown here is derived from an EMBL/GenBank/DDBJ whole genome shotgun (WGS) entry which is preliminary data.</text>
</comment>
<dbReference type="RefSeq" id="XP_018153097.1">
    <property type="nucleotide sequence ID" value="XM_018306256.1"/>
</dbReference>
<feature type="transmembrane region" description="Helical" evidence="1">
    <location>
        <begin position="138"/>
        <end position="160"/>
    </location>
</feature>
<protein>
    <submittedName>
        <fullName evidence="2">Uncharacterized protein</fullName>
    </submittedName>
</protein>
<organism evidence="2 3">
    <name type="scientific">Colletotrichum higginsianum (strain IMI 349063)</name>
    <name type="common">Crucifer anthracnose fungus</name>
    <dbReference type="NCBI Taxonomy" id="759273"/>
    <lineage>
        <taxon>Eukaryota</taxon>
        <taxon>Fungi</taxon>
        <taxon>Dikarya</taxon>
        <taxon>Ascomycota</taxon>
        <taxon>Pezizomycotina</taxon>
        <taxon>Sordariomycetes</taxon>
        <taxon>Hypocreomycetidae</taxon>
        <taxon>Glomerellales</taxon>
        <taxon>Glomerellaceae</taxon>
        <taxon>Colletotrichum</taxon>
        <taxon>Colletotrichum destructivum species complex</taxon>
    </lineage>
</organism>
<sequence length="183" mass="20248">MVPDVASRSSTGSGGWRRIQPGVASTCVCALRTTLCLNPRRCPPEVEVVDPGDPSSNISVLFRSLCLLRLRHCRYRRYAFALGIQYRSPVMPVLDARLIQAGVVEVGHELMKRSVDHTVLETLAVGEFLRMGEVKFRFALTCCSTAGTGIFGVGGFIYWINHRSFIPQNQPPQGSIKPNVEEK</sequence>
<dbReference type="KEGG" id="chig:CH63R_11282"/>
<proteinExistence type="predicted"/>
<evidence type="ECO:0000313" key="2">
    <source>
        <dbReference type="EMBL" id="OBR04579.1"/>
    </source>
</evidence>
<gene>
    <name evidence="2" type="ORF">CH63R_11282</name>
</gene>
<dbReference type="OrthoDB" id="5227623at2759"/>
<name>A0A1B7XXU6_COLHI</name>
<dbReference type="VEuPathDB" id="FungiDB:CH63R_11282"/>
<dbReference type="EMBL" id="LTAN01000008">
    <property type="protein sequence ID" value="OBR04579.1"/>
    <property type="molecule type" value="Genomic_DNA"/>
</dbReference>
<dbReference type="Proteomes" id="UP000092177">
    <property type="component" value="Chromosome 8"/>
</dbReference>
<accession>A0A1B7XXU6</accession>
<evidence type="ECO:0000313" key="3">
    <source>
        <dbReference type="Proteomes" id="UP000092177"/>
    </source>
</evidence>
<reference evidence="3" key="1">
    <citation type="journal article" date="2017" name="BMC Genomics">
        <title>Gapless genome assembly of Colletotrichum higginsianum reveals chromosome structure and association of transposable elements with secondary metabolite gene clusters.</title>
        <authorList>
            <person name="Dallery J.-F."/>
            <person name="Lapalu N."/>
            <person name="Zampounis A."/>
            <person name="Pigne S."/>
            <person name="Luyten I."/>
            <person name="Amselem J."/>
            <person name="Wittenberg A.H.J."/>
            <person name="Zhou S."/>
            <person name="de Queiroz M.V."/>
            <person name="Robin G.P."/>
            <person name="Auger A."/>
            <person name="Hainaut M."/>
            <person name="Henrissat B."/>
            <person name="Kim K.-T."/>
            <person name="Lee Y.-H."/>
            <person name="Lespinet O."/>
            <person name="Schwartz D.C."/>
            <person name="Thon M.R."/>
            <person name="O'Connell R.J."/>
        </authorList>
    </citation>
    <scope>NUCLEOTIDE SEQUENCE [LARGE SCALE GENOMIC DNA]</scope>
    <source>
        <strain evidence="3">IMI 349063</strain>
    </source>
</reference>
<keyword evidence="3" id="KW-1185">Reference proteome</keyword>
<keyword evidence="1" id="KW-1133">Transmembrane helix</keyword>
<dbReference type="AlphaFoldDB" id="A0A1B7XXU6"/>
<evidence type="ECO:0000256" key="1">
    <source>
        <dbReference type="SAM" id="Phobius"/>
    </source>
</evidence>